<keyword evidence="2" id="KW-1185">Reference proteome</keyword>
<evidence type="ECO:0008006" key="3">
    <source>
        <dbReference type="Google" id="ProtNLM"/>
    </source>
</evidence>
<dbReference type="Proteomes" id="UP000070163">
    <property type="component" value="Unassembled WGS sequence"/>
</dbReference>
<dbReference type="Gene3D" id="3.10.20.30">
    <property type="match status" value="1"/>
</dbReference>
<dbReference type="AlphaFoldDB" id="A0A133U9P6"/>
<dbReference type="InterPro" id="IPR012675">
    <property type="entry name" value="Beta-grasp_dom_sf"/>
</dbReference>
<dbReference type="SUPFAM" id="SSF54285">
    <property type="entry name" value="MoaD/ThiS"/>
    <property type="match status" value="1"/>
</dbReference>
<name>A0A133U9P6_9EURY</name>
<proteinExistence type="predicted"/>
<sequence>MSKIEIKVRVIGDRQIKVHELPSDTRVEDLLEKLDKNRETVVVKRNEKIVPEEETLEERDKITIIPVVSGG</sequence>
<gene>
    <name evidence="1" type="ORF">AKJ57_03140</name>
</gene>
<dbReference type="InterPro" id="IPR016155">
    <property type="entry name" value="Mopterin_synth/thiamin_S_b"/>
</dbReference>
<evidence type="ECO:0000313" key="2">
    <source>
        <dbReference type="Proteomes" id="UP000070163"/>
    </source>
</evidence>
<dbReference type="EMBL" id="LHXJ01000031">
    <property type="protein sequence ID" value="KXA90915.1"/>
    <property type="molecule type" value="Genomic_DNA"/>
</dbReference>
<comment type="caution">
    <text evidence="1">The sequence shown here is derived from an EMBL/GenBank/DDBJ whole genome shotgun (WGS) entry which is preliminary data.</text>
</comment>
<dbReference type="Pfam" id="PF02597">
    <property type="entry name" value="ThiS"/>
    <property type="match status" value="1"/>
</dbReference>
<protein>
    <recommendedName>
        <fullName evidence="3">Thiamine biosynthesis protein ThiS</fullName>
    </recommendedName>
</protein>
<reference evidence="1 2" key="1">
    <citation type="journal article" date="2016" name="Sci. Rep.">
        <title>Metabolic traits of an uncultured archaeal lineage -MSBL1- from brine pools of the Red Sea.</title>
        <authorList>
            <person name="Mwirichia R."/>
            <person name="Alam I."/>
            <person name="Rashid M."/>
            <person name="Vinu M."/>
            <person name="Ba-Alawi W."/>
            <person name="Anthony Kamau A."/>
            <person name="Kamanda Ngugi D."/>
            <person name="Goker M."/>
            <person name="Klenk H.P."/>
            <person name="Bajic V."/>
            <person name="Stingl U."/>
        </authorList>
    </citation>
    <scope>NUCLEOTIDE SEQUENCE [LARGE SCALE GENOMIC DNA]</scope>
    <source>
        <strain evidence="1">SCGC-AAA259A05</strain>
    </source>
</reference>
<accession>A0A133U9P6</accession>
<dbReference type="InterPro" id="IPR003749">
    <property type="entry name" value="ThiS/MoaD-like"/>
</dbReference>
<organism evidence="1 2">
    <name type="scientific">candidate division MSBL1 archaeon SCGC-AAA259A05</name>
    <dbReference type="NCBI Taxonomy" id="1698259"/>
    <lineage>
        <taxon>Archaea</taxon>
        <taxon>Methanobacteriati</taxon>
        <taxon>Methanobacteriota</taxon>
        <taxon>candidate division MSBL1</taxon>
    </lineage>
</organism>
<evidence type="ECO:0000313" key="1">
    <source>
        <dbReference type="EMBL" id="KXA90915.1"/>
    </source>
</evidence>